<dbReference type="EMBL" id="LT629780">
    <property type="protein sequence ID" value="SDT96681.1"/>
    <property type="molecule type" value="Genomic_DNA"/>
</dbReference>
<dbReference type="SMART" id="SM00138">
    <property type="entry name" value="MeTrc"/>
    <property type="match status" value="1"/>
</dbReference>
<evidence type="ECO:0000256" key="1">
    <source>
        <dbReference type="ARBA" id="ARBA00001541"/>
    </source>
</evidence>
<dbReference type="Pfam" id="PF01739">
    <property type="entry name" value="CheR"/>
    <property type="match status" value="1"/>
</dbReference>
<sequence>MSSQLHTDLPGAAGILGRDLVLTDTDFARICQLIYDRAGIVLADNKREMVYSRLAKRLRLHGISHFGDYLDRLARQPAAREWEAFTNALTTNLTAFFREAHHFPLLAQHIAGRSEPVRIWCAAASTGEEPYSIAMTLLESLPASVASQSQVIATDIDTDALAKAKVGVYPLKQVLEIGEERVKRFFLKGSGERIGLARVRPELARMVDFRQLNLHAPRWDVSGQFDAIFCRNIMIYFDKPSQTRILKRFVPYMKPDGLLITGHSENFTYLTDEFKLRGQTVYTLAPGAKA</sequence>
<gene>
    <name evidence="8" type="ORF">SAMN05216580_0734</name>
</gene>
<dbReference type="AlphaFoldDB" id="A0A1H2ENL0"/>
<feature type="domain" description="CheR-type methyltransferase" evidence="7">
    <location>
        <begin position="15"/>
        <end position="287"/>
    </location>
</feature>
<keyword evidence="9" id="KW-1185">Reference proteome</keyword>
<keyword evidence="3 5" id="KW-0808">Transferase</keyword>
<reference evidence="9" key="1">
    <citation type="submission" date="2016-10" db="EMBL/GenBank/DDBJ databases">
        <authorList>
            <person name="Varghese N."/>
            <person name="Submissions S."/>
        </authorList>
    </citation>
    <scope>NUCLEOTIDE SEQUENCE [LARGE SCALE GENOMIC DNA]</scope>
    <source>
        <strain evidence="9">CCTCC 2012022</strain>
    </source>
</reference>
<dbReference type="STRING" id="1245526.SAMN05216580_0734"/>
<dbReference type="InterPro" id="IPR022641">
    <property type="entry name" value="CheR_N"/>
</dbReference>
<comment type="catalytic activity">
    <reaction evidence="1 5">
        <text>L-glutamyl-[protein] + S-adenosyl-L-methionine = [protein]-L-glutamate 5-O-methyl ester + S-adenosyl-L-homocysteine</text>
        <dbReference type="Rhea" id="RHEA:24452"/>
        <dbReference type="Rhea" id="RHEA-COMP:10208"/>
        <dbReference type="Rhea" id="RHEA-COMP:10311"/>
        <dbReference type="ChEBI" id="CHEBI:29973"/>
        <dbReference type="ChEBI" id="CHEBI:57856"/>
        <dbReference type="ChEBI" id="CHEBI:59789"/>
        <dbReference type="ChEBI" id="CHEBI:82795"/>
        <dbReference type="EC" id="2.1.1.80"/>
    </reaction>
</comment>
<dbReference type="CDD" id="cd02440">
    <property type="entry name" value="AdoMet_MTases"/>
    <property type="match status" value="1"/>
</dbReference>
<feature type="binding site" evidence="6">
    <location>
        <position position="94"/>
    </location>
    <ligand>
        <name>S-adenosyl-L-methionine</name>
        <dbReference type="ChEBI" id="CHEBI:59789"/>
    </ligand>
</feature>
<dbReference type="EC" id="2.1.1.80" evidence="5"/>
<evidence type="ECO:0000313" key="8">
    <source>
        <dbReference type="EMBL" id="SDT96681.1"/>
    </source>
</evidence>
<dbReference type="InterPro" id="IPR026024">
    <property type="entry name" value="Chemotaxis_MeTrfase_CheR"/>
</dbReference>
<protein>
    <recommendedName>
        <fullName evidence="5">Chemotaxis protein methyltransferase</fullName>
        <ecNumber evidence="5">2.1.1.80</ecNumber>
    </recommendedName>
</protein>
<dbReference type="PIRSF" id="PIRSF000410">
    <property type="entry name" value="CheR"/>
    <property type="match status" value="1"/>
</dbReference>
<feature type="binding site" evidence="6">
    <location>
        <position position="155"/>
    </location>
    <ligand>
        <name>S-adenosyl-L-methionine</name>
        <dbReference type="ChEBI" id="CHEBI:59789"/>
    </ligand>
</feature>
<evidence type="ECO:0000259" key="7">
    <source>
        <dbReference type="PROSITE" id="PS50123"/>
    </source>
</evidence>
<dbReference type="Proteomes" id="UP000243063">
    <property type="component" value="Chromosome I"/>
</dbReference>
<evidence type="ECO:0000256" key="4">
    <source>
        <dbReference type="ARBA" id="ARBA00022691"/>
    </source>
</evidence>
<dbReference type="InterPro" id="IPR000780">
    <property type="entry name" value="CheR_MeTrfase"/>
</dbReference>
<evidence type="ECO:0000256" key="6">
    <source>
        <dbReference type="PIRSR" id="PIRSR000410-1"/>
    </source>
</evidence>
<feature type="binding site" evidence="6">
    <location>
        <position position="129"/>
    </location>
    <ligand>
        <name>S-adenosyl-L-methionine</name>
        <dbReference type="ChEBI" id="CHEBI:59789"/>
    </ligand>
</feature>
<dbReference type="PANTHER" id="PTHR24422:SF19">
    <property type="entry name" value="CHEMOTAXIS PROTEIN METHYLTRANSFERASE"/>
    <property type="match status" value="1"/>
</dbReference>
<dbReference type="Gene3D" id="1.10.155.10">
    <property type="entry name" value="Chemotaxis receptor methyltransferase CheR, N-terminal domain"/>
    <property type="match status" value="1"/>
</dbReference>
<dbReference type="InterPro" id="IPR036804">
    <property type="entry name" value="CheR_N_sf"/>
</dbReference>
<feature type="binding site" evidence="6">
    <location>
        <position position="92"/>
    </location>
    <ligand>
        <name>S-adenosyl-L-methionine</name>
        <dbReference type="ChEBI" id="CHEBI:59789"/>
    </ligand>
</feature>
<evidence type="ECO:0000313" key="9">
    <source>
        <dbReference type="Proteomes" id="UP000243063"/>
    </source>
</evidence>
<dbReference type="PANTHER" id="PTHR24422">
    <property type="entry name" value="CHEMOTAXIS PROTEIN METHYLTRANSFERASE"/>
    <property type="match status" value="1"/>
</dbReference>
<dbReference type="PROSITE" id="PS50123">
    <property type="entry name" value="CHER"/>
    <property type="match status" value="1"/>
</dbReference>
<name>A0A1H2ENL0_9GAMM</name>
<dbReference type="GO" id="GO:0032259">
    <property type="term" value="P:methylation"/>
    <property type="evidence" value="ECO:0007669"/>
    <property type="project" value="UniProtKB-KW"/>
</dbReference>
<dbReference type="GO" id="GO:0008983">
    <property type="term" value="F:protein-glutamate O-methyltransferase activity"/>
    <property type="evidence" value="ECO:0007669"/>
    <property type="project" value="UniProtKB-EC"/>
</dbReference>
<keyword evidence="4 5" id="KW-0949">S-adenosyl-L-methionine</keyword>
<dbReference type="PRINTS" id="PR00996">
    <property type="entry name" value="CHERMTFRASE"/>
</dbReference>
<feature type="binding site" evidence="6">
    <location>
        <begin position="213"/>
        <end position="214"/>
    </location>
    <ligand>
        <name>S-adenosyl-L-methionine</name>
        <dbReference type="ChEBI" id="CHEBI:59789"/>
    </ligand>
</feature>
<dbReference type="Gene3D" id="3.40.50.150">
    <property type="entry name" value="Vaccinia Virus protein VP39"/>
    <property type="match status" value="1"/>
</dbReference>
<dbReference type="Pfam" id="PF03705">
    <property type="entry name" value="CheR_N"/>
    <property type="match status" value="1"/>
</dbReference>
<dbReference type="InterPro" id="IPR029063">
    <property type="entry name" value="SAM-dependent_MTases_sf"/>
</dbReference>
<keyword evidence="2 5" id="KW-0489">Methyltransferase</keyword>
<dbReference type="SUPFAM" id="SSF47757">
    <property type="entry name" value="Chemotaxis receptor methyltransferase CheR, N-terminal domain"/>
    <property type="match status" value="1"/>
</dbReference>
<feature type="binding site" evidence="6">
    <location>
        <begin position="231"/>
        <end position="232"/>
    </location>
    <ligand>
        <name>S-adenosyl-L-methionine</name>
        <dbReference type="ChEBI" id="CHEBI:59789"/>
    </ligand>
</feature>
<dbReference type="InterPro" id="IPR022642">
    <property type="entry name" value="CheR_C"/>
</dbReference>
<comment type="function">
    <text evidence="5">Methylation of the membrane-bound methyl-accepting chemotaxis proteins (MCP) to form gamma-glutamyl methyl ester residues in MCP.</text>
</comment>
<dbReference type="InterPro" id="IPR050903">
    <property type="entry name" value="Bact_Chemotaxis_MeTrfase"/>
</dbReference>
<accession>A0A1H2ENL0</accession>
<proteinExistence type="predicted"/>
<evidence type="ECO:0000256" key="5">
    <source>
        <dbReference type="PIRNR" id="PIRNR000410"/>
    </source>
</evidence>
<evidence type="ECO:0000256" key="2">
    <source>
        <dbReference type="ARBA" id="ARBA00022603"/>
    </source>
</evidence>
<organism evidence="8 9">
    <name type="scientific">Geopseudomonas guangdongensis</name>
    <dbReference type="NCBI Taxonomy" id="1245526"/>
    <lineage>
        <taxon>Bacteria</taxon>
        <taxon>Pseudomonadati</taxon>
        <taxon>Pseudomonadota</taxon>
        <taxon>Gammaproteobacteria</taxon>
        <taxon>Pseudomonadales</taxon>
        <taxon>Pseudomonadaceae</taxon>
        <taxon>Geopseudomonas</taxon>
    </lineage>
</organism>
<dbReference type="SUPFAM" id="SSF53335">
    <property type="entry name" value="S-adenosyl-L-methionine-dependent methyltransferases"/>
    <property type="match status" value="1"/>
</dbReference>
<evidence type="ECO:0000256" key="3">
    <source>
        <dbReference type="ARBA" id="ARBA00022679"/>
    </source>
</evidence>
<feature type="binding site" evidence="6">
    <location>
        <position position="98"/>
    </location>
    <ligand>
        <name>S-adenosyl-L-methionine</name>
        <dbReference type="ChEBI" id="CHEBI:59789"/>
    </ligand>
</feature>